<accession>A0A4Z0NNQ4</accession>
<dbReference type="InterPro" id="IPR050166">
    <property type="entry name" value="ABC_transporter_ATP-bind"/>
</dbReference>
<dbReference type="InterPro" id="IPR017871">
    <property type="entry name" value="ABC_transporter-like_CS"/>
</dbReference>
<proteinExistence type="inferred from homology"/>
<keyword evidence="2" id="KW-0813">Transport</keyword>
<feature type="domain" description="ABC transporter" evidence="5">
    <location>
        <begin position="2"/>
        <end position="234"/>
    </location>
</feature>
<dbReference type="Gene3D" id="3.40.50.300">
    <property type="entry name" value="P-loop containing nucleotide triphosphate hydrolases"/>
    <property type="match status" value="1"/>
</dbReference>
<keyword evidence="7" id="KW-1185">Reference proteome</keyword>
<dbReference type="PANTHER" id="PTHR42788">
    <property type="entry name" value="TAURINE IMPORT ATP-BINDING PROTEIN-RELATED"/>
    <property type="match status" value="1"/>
</dbReference>
<evidence type="ECO:0000256" key="2">
    <source>
        <dbReference type="ARBA" id="ARBA00022448"/>
    </source>
</evidence>
<keyword evidence="4 6" id="KW-0067">ATP-binding</keyword>
<comment type="similarity">
    <text evidence="1">Belongs to the ABC transporter superfamily.</text>
</comment>
<dbReference type="OrthoDB" id="9797536at2"/>
<reference evidence="6 7" key="1">
    <citation type="submission" date="2019-04" db="EMBL/GenBank/DDBJ databases">
        <authorList>
            <person name="Feng G."/>
            <person name="Zhu H."/>
        </authorList>
    </citation>
    <scope>NUCLEOTIDE SEQUENCE [LARGE SCALE GENOMIC DNA]</scope>
    <source>
        <strain evidence="6 7">6HR-1</strain>
    </source>
</reference>
<sequence length="265" mass="28765">MIEARGLGKTYETLEHRSVHALSDASFTVRDGEFVSIVGPSGCGKSTLLKIMAGLLPSTAGTLHLAGRTVTGPSPEIGVVFQRPLLLPWRTILQNVLFPAEIRGVPPSHIRDRASSLLDLVGLGGVESRYPHELSGGMQQRAAIVRALVQDPTLLLMDEPFGALDALTRERMNVETLRIWDAQRKTVVFVTHSIGEAVFLSDRVLVMTPQPGRIARVVAIDLARPRTLSMMGSAAFAAHAGLIREHLDIGRDLDIKKDLVSGMSR</sequence>
<dbReference type="Proteomes" id="UP000297535">
    <property type="component" value="Unassembled WGS sequence"/>
</dbReference>
<organism evidence="6 7">
    <name type="scientific">Methylobacterium nonmethylotrophicum</name>
    <dbReference type="NCBI Taxonomy" id="1141884"/>
    <lineage>
        <taxon>Bacteria</taxon>
        <taxon>Pseudomonadati</taxon>
        <taxon>Pseudomonadota</taxon>
        <taxon>Alphaproteobacteria</taxon>
        <taxon>Hyphomicrobiales</taxon>
        <taxon>Methylobacteriaceae</taxon>
        <taxon>Methylobacterium</taxon>
    </lineage>
</organism>
<evidence type="ECO:0000256" key="1">
    <source>
        <dbReference type="ARBA" id="ARBA00005417"/>
    </source>
</evidence>
<dbReference type="CDD" id="cd03293">
    <property type="entry name" value="ABC_NrtD_SsuB_transporters"/>
    <property type="match status" value="1"/>
</dbReference>
<dbReference type="InterPro" id="IPR003593">
    <property type="entry name" value="AAA+_ATPase"/>
</dbReference>
<dbReference type="PROSITE" id="PS00211">
    <property type="entry name" value="ABC_TRANSPORTER_1"/>
    <property type="match status" value="1"/>
</dbReference>
<evidence type="ECO:0000259" key="5">
    <source>
        <dbReference type="PROSITE" id="PS50893"/>
    </source>
</evidence>
<dbReference type="SUPFAM" id="SSF52540">
    <property type="entry name" value="P-loop containing nucleoside triphosphate hydrolases"/>
    <property type="match status" value="1"/>
</dbReference>
<dbReference type="EMBL" id="SRLB01000013">
    <property type="protein sequence ID" value="TGD97786.1"/>
    <property type="molecule type" value="Genomic_DNA"/>
</dbReference>
<protein>
    <submittedName>
        <fullName evidence="6">ABC transporter ATP-binding protein</fullName>
    </submittedName>
</protein>
<comment type="caution">
    <text evidence="6">The sequence shown here is derived from an EMBL/GenBank/DDBJ whole genome shotgun (WGS) entry which is preliminary data.</text>
</comment>
<dbReference type="AlphaFoldDB" id="A0A4Z0NNQ4"/>
<dbReference type="Pfam" id="PF00005">
    <property type="entry name" value="ABC_tran"/>
    <property type="match status" value="1"/>
</dbReference>
<gene>
    <name evidence="6" type="ORF">EU555_19145</name>
</gene>
<dbReference type="PANTHER" id="PTHR42788:SF13">
    <property type="entry name" value="ALIPHATIC SULFONATES IMPORT ATP-BINDING PROTEIN SSUB"/>
    <property type="match status" value="1"/>
</dbReference>
<evidence type="ECO:0000313" key="7">
    <source>
        <dbReference type="Proteomes" id="UP000297535"/>
    </source>
</evidence>
<evidence type="ECO:0000256" key="3">
    <source>
        <dbReference type="ARBA" id="ARBA00022741"/>
    </source>
</evidence>
<evidence type="ECO:0000313" key="6">
    <source>
        <dbReference type="EMBL" id="TGD97786.1"/>
    </source>
</evidence>
<dbReference type="PROSITE" id="PS50893">
    <property type="entry name" value="ABC_TRANSPORTER_2"/>
    <property type="match status" value="1"/>
</dbReference>
<dbReference type="SMART" id="SM00382">
    <property type="entry name" value="AAA"/>
    <property type="match status" value="1"/>
</dbReference>
<dbReference type="GO" id="GO:0016887">
    <property type="term" value="F:ATP hydrolysis activity"/>
    <property type="evidence" value="ECO:0007669"/>
    <property type="project" value="InterPro"/>
</dbReference>
<keyword evidence="3" id="KW-0547">Nucleotide-binding</keyword>
<dbReference type="InterPro" id="IPR003439">
    <property type="entry name" value="ABC_transporter-like_ATP-bd"/>
</dbReference>
<name>A0A4Z0NNQ4_9HYPH</name>
<dbReference type="GO" id="GO:0005524">
    <property type="term" value="F:ATP binding"/>
    <property type="evidence" value="ECO:0007669"/>
    <property type="project" value="UniProtKB-KW"/>
</dbReference>
<evidence type="ECO:0000256" key="4">
    <source>
        <dbReference type="ARBA" id="ARBA00022840"/>
    </source>
</evidence>
<dbReference type="InterPro" id="IPR027417">
    <property type="entry name" value="P-loop_NTPase"/>
</dbReference>